<evidence type="ECO:0000313" key="2">
    <source>
        <dbReference type="EMBL" id="AXK79671.1"/>
    </source>
</evidence>
<dbReference type="EMBL" id="CP031417">
    <property type="protein sequence ID" value="AXK79671.1"/>
    <property type="molecule type" value="Genomic_DNA"/>
</dbReference>
<dbReference type="OrthoDB" id="8239363at2"/>
<dbReference type="AlphaFoldDB" id="A0A345ZRX4"/>
<proteinExistence type="predicted"/>
<evidence type="ECO:0000313" key="3">
    <source>
        <dbReference type="Proteomes" id="UP000254889"/>
    </source>
</evidence>
<dbReference type="KEGG" id="ptaw:DW352_03535"/>
<evidence type="ECO:0000256" key="1">
    <source>
        <dbReference type="SAM" id="MobiDB-lite"/>
    </source>
</evidence>
<protein>
    <submittedName>
        <fullName evidence="2">Uncharacterized protein</fullName>
    </submittedName>
</protein>
<feature type="region of interest" description="Disordered" evidence="1">
    <location>
        <begin position="79"/>
        <end position="98"/>
    </location>
</feature>
<name>A0A345ZRX4_9HYPH</name>
<sequence length="98" mass="11234">MSQPSPEGNDIEMHTIDLVRDILARAGTLPRLLEVHYMMQEPDLFEVIRCVTALPDEERAKLLRFFEQHGAPSRFRVQEVGPGTLRLERDPQPLQRAG</sequence>
<keyword evidence="3" id="KW-1185">Reference proteome</keyword>
<dbReference type="Proteomes" id="UP000254889">
    <property type="component" value="Chromosome"/>
</dbReference>
<organism evidence="2 3">
    <name type="scientific">Pseudolabrys taiwanensis</name>
    <dbReference type="NCBI Taxonomy" id="331696"/>
    <lineage>
        <taxon>Bacteria</taxon>
        <taxon>Pseudomonadati</taxon>
        <taxon>Pseudomonadota</taxon>
        <taxon>Alphaproteobacteria</taxon>
        <taxon>Hyphomicrobiales</taxon>
        <taxon>Xanthobacteraceae</taxon>
        <taxon>Pseudolabrys</taxon>
    </lineage>
</organism>
<gene>
    <name evidence="2" type="ORF">DW352_03535</name>
</gene>
<accession>A0A345ZRX4</accession>
<reference evidence="2 3" key="1">
    <citation type="submission" date="2018-07" db="EMBL/GenBank/DDBJ databases">
        <authorList>
            <person name="Quirk P.G."/>
            <person name="Krulwich T.A."/>
        </authorList>
    </citation>
    <scope>NUCLEOTIDE SEQUENCE [LARGE SCALE GENOMIC DNA]</scope>
    <source>
        <strain evidence="2 3">CC-BB4</strain>
    </source>
</reference>
<dbReference type="RefSeq" id="WP_115688593.1">
    <property type="nucleotide sequence ID" value="NZ_CP031417.1"/>
</dbReference>